<dbReference type="PROSITE" id="PS00723">
    <property type="entry name" value="POLYPRENYL_SYNTHASE_1"/>
    <property type="match status" value="1"/>
</dbReference>
<name>A0A1I7NHG7_9BACT</name>
<evidence type="ECO:0000256" key="4">
    <source>
        <dbReference type="ARBA" id="ARBA00022723"/>
    </source>
</evidence>
<keyword evidence="4" id="KW-0479">Metal-binding</keyword>
<dbReference type="GO" id="GO:0008299">
    <property type="term" value="P:isoprenoid biosynthetic process"/>
    <property type="evidence" value="ECO:0007669"/>
    <property type="project" value="InterPro"/>
</dbReference>
<comment type="cofactor">
    <cofactor evidence="1">
        <name>Mg(2+)</name>
        <dbReference type="ChEBI" id="CHEBI:18420"/>
    </cofactor>
</comment>
<dbReference type="Proteomes" id="UP000199537">
    <property type="component" value="Unassembled WGS sequence"/>
</dbReference>
<dbReference type="PANTHER" id="PTHR12001">
    <property type="entry name" value="GERANYLGERANYL PYROPHOSPHATE SYNTHASE"/>
    <property type="match status" value="1"/>
</dbReference>
<evidence type="ECO:0000256" key="2">
    <source>
        <dbReference type="ARBA" id="ARBA00006706"/>
    </source>
</evidence>
<evidence type="ECO:0000256" key="3">
    <source>
        <dbReference type="ARBA" id="ARBA00022679"/>
    </source>
</evidence>
<dbReference type="RefSeq" id="WP_092460098.1">
    <property type="nucleotide sequence ID" value="NZ_FPCJ01000001.1"/>
</dbReference>
<keyword evidence="3 6" id="KW-0808">Transferase</keyword>
<sequence>MHSFRELLEKFEKRFQAQSFPERPARLYDAARHMLQMQGKRIRPILCLMGNELFDEIVEDAFEAAAAIELFHNFTLIHDDIMDKAPLRRGQVTVHEKFGEPTAILAGDVMLVQAYEHLKYISSDILPDILHAFNQAARLVCEGQQLDMEFEASHPSEIPMDAYIEMITLKTSVLLAMSLQIGALIGGAGDRNIHHLYEFGKHLGIAFQIQDDWLDAFGDPQQFGKQQGGDILANKKTFLLVKAYEMANSRQREQLDEAFRLSGEEKVKQVLDLFEALHIREWAEAEKQKYTEIALHHLEEIAVISSRKKPLEELVHYLLNRTS</sequence>
<dbReference type="CDD" id="cd00685">
    <property type="entry name" value="Trans_IPPS_HT"/>
    <property type="match status" value="1"/>
</dbReference>
<dbReference type="SFLD" id="SFLDG01017">
    <property type="entry name" value="Polyprenyl_Transferase_Like"/>
    <property type="match status" value="1"/>
</dbReference>
<accession>A0A1I7NHG7</accession>
<reference evidence="8" key="1">
    <citation type="submission" date="2016-10" db="EMBL/GenBank/DDBJ databases">
        <authorList>
            <person name="Varghese N."/>
            <person name="Submissions S."/>
        </authorList>
    </citation>
    <scope>NUCLEOTIDE SEQUENCE [LARGE SCALE GENOMIC DNA]</scope>
    <source>
        <strain evidence="8">DSM 14807</strain>
    </source>
</reference>
<dbReference type="AlphaFoldDB" id="A0A1I7NHG7"/>
<dbReference type="EMBL" id="FPCJ01000001">
    <property type="protein sequence ID" value="SFV34115.1"/>
    <property type="molecule type" value="Genomic_DNA"/>
</dbReference>
<dbReference type="OrthoDB" id="9805316at2"/>
<evidence type="ECO:0000256" key="5">
    <source>
        <dbReference type="ARBA" id="ARBA00022842"/>
    </source>
</evidence>
<evidence type="ECO:0000313" key="7">
    <source>
        <dbReference type="EMBL" id="SFV34115.1"/>
    </source>
</evidence>
<dbReference type="STRING" id="1393122.SAMN05660895_1906"/>
<keyword evidence="8" id="KW-1185">Reference proteome</keyword>
<dbReference type="GO" id="GO:0004659">
    <property type="term" value="F:prenyltransferase activity"/>
    <property type="evidence" value="ECO:0007669"/>
    <property type="project" value="InterPro"/>
</dbReference>
<gene>
    <name evidence="7" type="ORF">SAMN05660895_1906</name>
</gene>
<keyword evidence="5" id="KW-0460">Magnesium</keyword>
<dbReference type="InterPro" id="IPR000092">
    <property type="entry name" value="Polyprenyl_synt"/>
</dbReference>
<dbReference type="InterPro" id="IPR033749">
    <property type="entry name" value="Polyprenyl_synt_CS"/>
</dbReference>
<evidence type="ECO:0000256" key="6">
    <source>
        <dbReference type="RuleBase" id="RU004466"/>
    </source>
</evidence>
<evidence type="ECO:0000313" key="8">
    <source>
        <dbReference type="Proteomes" id="UP000199537"/>
    </source>
</evidence>
<organism evidence="7 8">
    <name type="scientific">Thermoflavifilum thermophilum</name>
    <dbReference type="NCBI Taxonomy" id="1393122"/>
    <lineage>
        <taxon>Bacteria</taxon>
        <taxon>Pseudomonadati</taxon>
        <taxon>Bacteroidota</taxon>
        <taxon>Chitinophagia</taxon>
        <taxon>Chitinophagales</taxon>
        <taxon>Chitinophagaceae</taxon>
        <taxon>Thermoflavifilum</taxon>
    </lineage>
</organism>
<proteinExistence type="inferred from homology"/>
<dbReference type="PANTHER" id="PTHR12001:SF85">
    <property type="entry name" value="SHORT CHAIN ISOPRENYL DIPHOSPHATE SYNTHASE"/>
    <property type="match status" value="1"/>
</dbReference>
<dbReference type="Pfam" id="PF00348">
    <property type="entry name" value="polyprenyl_synt"/>
    <property type="match status" value="1"/>
</dbReference>
<dbReference type="SUPFAM" id="SSF48576">
    <property type="entry name" value="Terpenoid synthases"/>
    <property type="match status" value="1"/>
</dbReference>
<dbReference type="SFLD" id="SFLDS00005">
    <property type="entry name" value="Isoprenoid_Synthase_Type_I"/>
    <property type="match status" value="1"/>
</dbReference>
<protein>
    <submittedName>
        <fullName evidence="7">Geranylgeranyl diphosphate synthase, type II</fullName>
    </submittedName>
</protein>
<dbReference type="GO" id="GO:0046872">
    <property type="term" value="F:metal ion binding"/>
    <property type="evidence" value="ECO:0007669"/>
    <property type="project" value="UniProtKB-KW"/>
</dbReference>
<dbReference type="InterPro" id="IPR008949">
    <property type="entry name" value="Isoprenoid_synthase_dom_sf"/>
</dbReference>
<comment type="similarity">
    <text evidence="2 6">Belongs to the FPP/GGPP synthase family.</text>
</comment>
<dbReference type="Gene3D" id="1.10.600.10">
    <property type="entry name" value="Farnesyl Diphosphate Synthase"/>
    <property type="match status" value="1"/>
</dbReference>
<evidence type="ECO:0000256" key="1">
    <source>
        <dbReference type="ARBA" id="ARBA00001946"/>
    </source>
</evidence>